<dbReference type="Gene3D" id="2.40.30.170">
    <property type="match status" value="1"/>
</dbReference>
<organism evidence="8 9">
    <name type="scientific">Effusibacillus consociatus</name>
    <dbReference type="NCBI Taxonomy" id="1117041"/>
    <lineage>
        <taxon>Bacteria</taxon>
        <taxon>Bacillati</taxon>
        <taxon>Bacillota</taxon>
        <taxon>Bacilli</taxon>
        <taxon>Bacillales</taxon>
        <taxon>Alicyclobacillaceae</taxon>
        <taxon>Effusibacillus</taxon>
    </lineage>
</organism>
<proteinExistence type="inferred from homology"/>
<evidence type="ECO:0000313" key="9">
    <source>
        <dbReference type="Proteomes" id="UP001596002"/>
    </source>
</evidence>
<comment type="subcellular location">
    <subcellularLocation>
        <location evidence="1">Cell envelope</location>
    </subcellularLocation>
</comment>
<gene>
    <name evidence="8" type="ORF">ACFO8Q_11655</name>
</gene>
<evidence type="ECO:0000256" key="3">
    <source>
        <dbReference type="ARBA" id="ARBA00023054"/>
    </source>
</evidence>
<dbReference type="Gene3D" id="2.40.420.20">
    <property type="match status" value="1"/>
</dbReference>
<dbReference type="Proteomes" id="UP001596002">
    <property type="component" value="Unassembled WGS sequence"/>
</dbReference>
<feature type="region of interest" description="Disordered" evidence="5">
    <location>
        <begin position="457"/>
        <end position="493"/>
    </location>
</feature>
<dbReference type="PRINTS" id="PR01490">
    <property type="entry name" value="RTXTOXIND"/>
</dbReference>
<comment type="caution">
    <text evidence="8">The sequence shown here is derived from an EMBL/GenBank/DDBJ whole genome shotgun (WGS) entry which is preliminary data.</text>
</comment>
<dbReference type="InterPro" id="IPR058636">
    <property type="entry name" value="Beta-barrel_YknX"/>
</dbReference>
<accession>A0ABV9Q5U8</accession>
<comment type="similarity">
    <text evidence="2">Belongs to the membrane fusion protein (MFP) (TC 8.A.1) family.</text>
</comment>
<dbReference type="RefSeq" id="WP_380025927.1">
    <property type="nucleotide sequence ID" value="NZ_JBHSHC010000096.1"/>
</dbReference>
<dbReference type="Gene3D" id="2.40.50.100">
    <property type="match status" value="1"/>
</dbReference>
<feature type="coiled-coil region" evidence="4">
    <location>
        <begin position="257"/>
        <end position="284"/>
    </location>
</feature>
<feature type="domain" description="CzcB-like C-terminal circularly permuted SH3-like" evidence="6">
    <location>
        <begin position="402"/>
        <end position="456"/>
    </location>
</feature>
<evidence type="ECO:0000256" key="2">
    <source>
        <dbReference type="ARBA" id="ARBA00009477"/>
    </source>
</evidence>
<dbReference type="NCBIfam" id="TIGR01730">
    <property type="entry name" value="RND_mfp"/>
    <property type="match status" value="1"/>
</dbReference>
<evidence type="ECO:0000313" key="8">
    <source>
        <dbReference type="EMBL" id="MFC4768005.1"/>
    </source>
</evidence>
<keyword evidence="3 4" id="KW-0175">Coiled coil</keyword>
<evidence type="ECO:0000259" key="7">
    <source>
        <dbReference type="Pfam" id="PF25990"/>
    </source>
</evidence>
<keyword evidence="9" id="KW-1185">Reference proteome</keyword>
<dbReference type="SUPFAM" id="SSF111369">
    <property type="entry name" value="HlyD-like secretion proteins"/>
    <property type="match status" value="2"/>
</dbReference>
<sequence>MTGKKRMILIASVAVLVLGGGGGYYAYAKRSSASAASNFLIGEAKVGSVTKVVTATGTLQNKSIVNLSFGTAGRIASLKVQAGDTVKKGQVLAELDKSVLLNQVASSQANLKSAQAKLNSLQQGLSEGDLASLQSQITRAQADLENAKRNLELAKQNADSSYLQNQVQGAANQLSLAQTHYDTVSKTGDSVQIAMAKAQLDQANKNYVAAISAQSNTTQAQTQLMTAENALRTAQAAYDSAVTQLNSKKQPPTASDLAQAQAAVEQAQAALATSENNLAQATMIAPFDGVVTAVNPHEGEQIGGTAAVLSLQSTDSAPQLVVPVDEADISLVKVGQTATVTADSLPGKRFEASVLQIAPVGTTQNNVTTFAVTLSFTGDTSGLMIGQSLSAKILIEKRDKVLTVPSEAIRGVGNKRTVLVYKSGSENPVPTDVTTGLDDGTSVEIRSGLTEGQKIVLGTKSAPQSSVQGNPFGSGAGRGAGGFGGGGSGGRNR</sequence>
<name>A0ABV9Q5U8_9BACL</name>
<evidence type="ECO:0000259" key="6">
    <source>
        <dbReference type="Pfam" id="PF25975"/>
    </source>
</evidence>
<reference evidence="9" key="1">
    <citation type="journal article" date="2019" name="Int. J. Syst. Evol. Microbiol.">
        <title>The Global Catalogue of Microorganisms (GCM) 10K type strain sequencing project: providing services to taxonomists for standard genome sequencing and annotation.</title>
        <authorList>
            <consortium name="The Broad Institute Genomics Platform"/>
            <consortium name="The Broad Institute Genome Sequencing Center for Infectious Disease"/>
            <person name="Wu L."/>
            <person name="Ma J."/>
        </authorList>
    </citation>
    <scope>NUCLEOTIDE SEQUENCE [LARGE SCALE GENOMIC DNA]</scope>
    <source>
        <strain evidence="9">WYCCWR 12678</strain>
    </source>
</reference>
<dbReference type="InterPro" id="IPR050465">
    <property type="entry name" value="UPF0194_transport"/>
</dbReference>
<protein>
    <submittedName>
        <fullName evidence="8">Efflux RND transporter periplasmic adaptor subunit</fullName>
    </submittedName>
</protein>
<feature type="compositionally biased region" description="Gly residues" evidence="5">
    <location>
        <begin position="472"/>
        <end position="493"/>
    </location>
</feature>
<evidence type="ECO:0000256" key="4">
    <source>
        <dbReference type="SAM" id="Coils"/>
    </source>
</evidence>
<dbReference type="Pfam" id="PF25975">
    <property type="entry name" value="CzcB_C"/>
    <property type="match status" value="1"/>
</dbReference>
<dbReference type="EMBL" id="JBHSHC010000096">
    <property type="protein sequence ID" value="MFC4768005.1"/>
    <property type="molecule type" value="Genomic_DNA"/>
</dbReference>
<dbReference type="PANTHER" id="PTHR32347">
    <property type="entry name" value="EFFLUX SYSTEM COMPONENT YKNX-RELATED"/>
    <property type="match status" value="1"/>
</dbReference>
<dbReference type="Pfam" id="PF25990">
    <property type="entry name" value="Beta-barrel_YknX"/>
    <property type="match status" value="1"/>
</dbReference>
<evidence type="ECO:0000256" key="5">
    <source>
        <dbReference type="SAM" id="MobiDB-lite"/>
    </source>
</evidence>
<feature type="domain" description="YknX-like beta-barrel" evidence="7">
    <location>
        <begin position="324"/>
        <end position="393"/>
    </location>
</feature>
<evidence type="ECO:0000256" key="1">
    <source>
        <dbReference type="ARBA" id="ARBA00004196"/>
    </source>
</evidence>
<feature type="coiled-coil region" evidence="4">
    <location>
        <begin position="104"/>
        <end position="164"/>
    </location>
</feature>
<dbReference type="InterPro" id="IPR058649">
    <property type="entry name" value="CzcB_C"/>
</dbReference>
<feature type="compositionally biased region" description="Polar residues" evidence="5">
    <location>
        <begin position="461"/>
        <end position="471"/>
    </location>
</feature>
<dbReference type="InterPro" id="IPR006143">
    <property type="entry name" value="RND_pump_MFP"/>
</dbReference>